<dbReference type="Gene3D" id="3.30.499.10">
    <property type="entry name" value="Aconitase, domain 3"/>
    <property type="match status" value="2"/>
</dbReference>
<keyword evidence="6 10" id="KW-0408">Iron</keyword>
<dbReference type="NCBIfam" id="NF006757">
    <property type="entry name" value="PRK09277.1"/>
    <property type="match status" value="1"/>
</dbReference>
<dbReference type="UniPathway" id="UPA00223">
    <property type="reaction ID" value="UER00718"/>
</dbReference>
<dbReference type="InterPro" id="IPR015928">
    <property type="entry name" value="Aconitase/3IPM_dehydase_swvl"/>
</dbReference>
<reference evidence="13 14" key="1">
    <citation type="submission" date="2019-08" db="EMBL/GenBank/DDBJ databases">
        <authorList>
            <person name="Peeters C."/>
        </authorList>
    </citation>
    <scope>NUCLEOTIDE SEQUENCE [LARGE SCALE GENOMIC DNA]</scope>
    <source>
        <strain evidence="13 14">LMG 31012</strain>
    </source>
</reference>
<evidence type="ECO:0000313" key="13">
    <source>
        <dbReference type="EMBL" id="VVE15341.1"/>
    </source>
</evidence>
<keyword evidence="7 10" id="KW-0411">Iron-sulfur</keyword>
<evidence type="ECO:0000256" key="1">
    <source>
        <dbReference type="ARBA" id="ARBA00001966"/>
    </source>
</evidence>
<evidence type="ECO:0000256" key="3">
    <source>
        <dbReference type="ARBA" id="ARBA00007185"/>
    </source>
</evidence>
<dbReference type="SUPFAM" id="SSF52016">
    <property type="entry name" value="LeuD/IlvD-like"/>
    <property type="match status" value="1"/>
</dbReference>
<dbReference type="GO" id="GO:0003994">
    <property type="term" value="F:aconitate hydratase activity"/>
    <property type="evidence" value="ECO:0007669"/>
    <property type="project" value="UniProtKB-EC"/>
</dbReference>
<dbReference type="EC" id="4.2.1.3" evidence="10"/>
<dbReference type="InterPro" id="IPR000573">
    <property type="entry name" value="AconitaseA/IPMdHydase_ssu_swvl"/>
</dbReference>
<dbReference type="Gene3D" id="3.20.19.10">
    <property type="entry name" value="Aconitase, domain 4"/>
    <property type="match status" value="1"/>
</dbReference>
<evidence type="ECO:0000259" key="12">
    <source>
        <dbReference type="Pfam" id="PF00694"/>
    </source>
</evidence>
<comment type="function">
    <text evidence="10">Catalyzes the isomerization of citrate to isocitrate via cis-aconitate.</text>
</comment>
<dbReference type="AlphaFoldDB" id="A0A5E4VSW6"/>
<organism evidence="13 14">
    <name type="scientific">Pandoraea eparura</name>
    <dbReference type="NCBI Taxonomy" id="2508291"/>
    <lineage>
        <taxon>Bacteria</taxon>
        <taxon>Pseudomonadati</taxon>
        <taxon>Pseudomonadota</taxon>
        <taxon>Betaproteobacteria</taxon>
        <taxon>Burkholderiales</taxon>
        <taxon>Burkholderiaceae</taxon>
        <taxon>Pandoraea</taxon>
    </lineage>
</organism>
<dbReference type="InterPro" id="IPR036008">
    <property type="entry name" value="Aconitase_4Fe-4S_dom"/>
</dbReference>
<dbReference type="NCBIfam" id="TIGR01341">
    <property type="entry name" value="aconitase_1"/>
    <property type="match status" value="1"/>
</dbReference>
<gene>
    <name evidence="13" type="ORF">PEP31012_02855</name>
</gene>
<evidence type="ECO:0000256" key="9">
    <source>
        <dbReference type="ARBA" id="ARBA00023501"/>
    </source>
</evidence>
<comment type="similarity">
    <text evidence="3 10">Belongs to the aconitase/IPM isomerase family.</text>
</comment>
<dbReference type="GO" id="GO:0046872">
    <property type="term" value="F:metal ion binding"/>
    <property type="evidence" value="ECO:0007669"/>
    <property type="project" value="UniProtKB-KW"/>
</dbReference>
<evidence type="ECO:0000256" key="6">
    <source>
        <dbReference type="ARBA" id="ARBA00023004"/>
    </source>
</evidence>
<dbReference type="Pfam" id="PF00330">
    <property type="entry name" value="Aconitase"/>
    <property type="match status" value="1"/>
</dbReference>
<keyword evidence="14" id="KW-1185">Reference proteome</keyword>
<dbReference type="InterPro" id="IPR015931">
    <property type="entry name" value="Acnase/IPM_dHydase_lsu_aba_1/3"/>
</dbReference>
<comment type="pathway">
    <text evidence="2">Carbohydrate metabolism; tricarboxylic acid cycle; isocitrate from oxaloacetate: step 2/2.</text>
</comment>
<dbReference type="PANTHER" id="PTHR11670">
    <property type="entry name" value="ACONITASE/IRON-RESPONSIVE ELEMENT FAMILY MEMBER"/>
    <property type="match status" value="1"/>
</dbReference>
<keyword evidence="8 10" id="KW-0456">Lyase</keyword>
<dbReference type="NCBIfam" id="NF009520">
    <property type="entry name" value="PRK12881.1"/>
    <property type="match status" value="1"/>
</dbReference>
<name>A0A5E4VSW6_9BURK</name>
<dbReference type="GO" id="GO:0051539">
    <property type="term" value="F:4 iron, 4 sulfur cluster binding"/>
    <property type="evidence" value="ECO:0007669"/>
    <property type="project" value="UniProtKB-KW"/>
</dbReference>
<feature type="domain" description="Aconitase A/isopropylmalate dehydratase small subunit swivel" evidence="12">
    <location>
        <begin position="679"/>
        <end position="806"/>
    </location>
</feature>
<accession>A0A5E4VSW6</accession>
<dbReference type="InterPro" id="IPR018136">
    <property type="entry name" value="Aconitase_4Fe-4S_BS"/>
</dbReference>
<dbReference type="Proteomes" id="UP000400981">
    <property type="component" value="Unassembled WGS sequence"/>
</dbReference>
<proteinExistence type="inferred from homology"/>
<dbReference type="RefSeq" id="WP_246171301.1">
    <property type="nucleotide sequence ID" value="NZ_CABPSH010000006.1"/>
</dbReference>
<dbReference type="Pfam" id="PF00694">
    <property type="entry name" value="Aconitase_C"/>
    <property type="match status" value="1"/>
</dbReference>
<dbReference type="InterPro" id="IPR001030">
    <property type="entry name" value="Acoase/IPM_deHydtase_lsu_aba"/>
</dbReference>
<evidence type="ECO:0000256" key="2">
    <source>
        <dbReference type="ARBA" id="ARBA00004717"/>
    </source>
</evidence>
<feature type="domain" description="Aconitase/3-isopropylmalate dehydratase large subunit alpha/beta/alpha" evidence="11">
    <location>
        <begin position="81"/>
        <end position="550"/>
    </location>
</feature>
<dbReference type="PRINTS" id="PR00415">
    <property type="entry name" value="ACONITASE"/>
</dbReference>
<keyword evidence="5" id="KW-0479">Metal-binding</keyword>
<evidence type="ECO:0000256" key="10">
    <source>
        <dbReference type="RuleBase" id="RU361275"/>
    </source>
</evidence>
<dbReference type="EMBL" id="CABPSH010000006">
    <property type="protein sequence ID" value="VVE15341.1"/>
    <property type="molecule type" value="Genomic_DNA"/>
</dbReference>
<dbReference type="FunFam" id="3.20.19.10:FF:000001">
    <property type="entry name" value="Aconitate hydratase"/>
    <property type="match status" value="1"/>
</dbReference>
<dbReference type="GO" id="GO:0006099">
    <property type="term" value="P:tricarboxylic acid cycle"/>
    <property type="evidence" value="ECO:0007669"/>
    <property type="project" value="UniProtKB-UniPathway"/>
</dbReference>
<keyword evidence="4 10" id="KW-0004">4Fe-4S</keyword>
<evidence type="ECO:0000256" key="5">
    <source>
        <dbReference type="ARBA" id="ARBA00022723"/>
    </source>
</evidence>
<dbReference type="PROSITE" id="PS00450">
    <property type="entry name" value="ACONITASE_1"/>
    <property type="match status" value="1"/>
</dbReference>
<evidence type="ECO:0000256" key="8">
    <source>
        <dbReference type="ARBA" id="ARBA00023239"/>
    </source>
</evidence>
<dbReference type="SUPFAM" id="SSF53732">
    <property type="entry name" value="Aconitase iron-sulfur domain"/>
    <property type="match status" value="1"/>
</dbReference>
<dbReference type="Gene3D" id="6.10.190.10">
    <property type="match status" value="1"/>
</dbReference>
<comment type="cofactor">
    <cofactor evidence="1">
        <name>[4Fe-4S] cluster</name>
        <dbReference type="ChEBI" id="CHEBI:49883"/>
    </cofactor>
</comment>
<protein>
    <recommendedName>
        <fullName evidence="10">Aconitate hydratase</fullName>
        <shortName evidence="10">Aconitase</shortName>
        <ecNumber evidence="10">4.2.1.3</ecNumber>
    </recommendedName>
</protein>
<evidence type="ECO:0000256" key="4">
    <source>
        <dbReference type="ARBA" id="ARBA00022485"/>
    </source>
</evidence>
<dbReference type="PROSITE" id="PS01244">
    <property type="entry name" value="ACONITASE_2"/>
    <property type="match status" value="1"/>
</dbReference>
<evidence type="ECO:0000313" key="14">
    <source>
        <dbReference type="Proteomes" id="UP000400981"/>
    </source>
</evidence>
<comment type="catalytic activity">
    <reaction evidence="9 10">
        <text>citrate = D-threo-isocitrate</text>
        <dbReference type="Rhea" id="RHEA:10336"/>
        <dbReference type="ChEBI" id="CHEBI:15562"/>
        <dbReference type="ChEBI" id="CHEBI:16947"/>
        <dbReference type="EC" id="4.2.1.3"/>
    </reaction>
</comment>
<sequence>MTSIEAMMDAGAFIQPIDWGDGGRSRIVSLREIERAFPAVARLPMSIRILLEGVVRRFDGEHTTGAHLSNLLAWQSGVRDEIPAWFSRVLLQDASGIPLLSDLAAMRAAAWRDGIAPECVQPRIPVDLVIDHSVVADFSGTPLSQAQNLAREFENNDERYRFVKWAEQAFHGLRVVPPGHGIVHQVNLEYLSTGLAQRDGFAFPDTLVGTDSHTTMVNGLGILGWGVGGLEAELAVLGLPLYVPTPDVIAVALSGSRQTGTNATDLALYLTGVLREYGVVGKFLEFVGRGARRLSVPDRATIANMAPEYGATVGYFATDESTLAYFLDTGRSKQRVDRFGAYCLRQRLLGIPEATDLDYSATLEIDLSRVGRLVSGPRRPHQTLSLPDVAASLPVDPSRADSSRGDMASLADGAVVLAAITSCTNTANPAAMLTAGLVAKAAVERGVTVPQYVKTVLAPGSLAVTKYLERAGLLSPLEALGFYVAAYGCSACVGNTGALQDGVEDDIVARNVTVAAVLSGNRNFEARIHPLVKANYLASPALVVAYALAGTVLTDLEAQPVATDRDGHPVFLRDLWPDDATVEALLLYVLDQRDYASITDASGAARQTWNAIASESGTVYQWQDGSTYFVEPPFFDRTKQAIGAASITGARVLAVLGDAITTDHISPVGRIAEEGDAGRYLRQQGVAPEDFNTYGARRCNHHVMVRGTFASPRLVNALVHPLVGPLARSARDGHVRTVFEVARENAHDGVPSVIVAGKSYGAGSARDWAARGTSLLGVSAVLARSFERIHRSNLVLMGVMPIELPESTDFDEMEWHGDESVDIHFDSDALTCRQPVRVVVTRGETTVAQSAATLRVDTSAELRYLRSGGVLPYVYEAQIVGAADGARHRLND</sequence>
<evidence type="ECO:0000259" key="11">
    <source>
        <dbReference type="Pfam" id="PF00330"/>
    </source>
</evidence>
<evidence type="ECO:0000256" key="7">
    <source>
        <dbReference type="ARBA" id="ARBA00023014"/>
    </source>
</evidence>
<dbReference type="InterPro" id="IPR006249">
    <property type="entry name" value="Aconitase/IRP2"/>
</dbReference>